<evidence type="ECO:0008006" key="3">
    <source>
        <dbReference type="Google" id="ProtNLM"/>
    </source>
</evidence>
<accession>A0ABS7AQL8</accession>
<proteinExistence type="predicted"/>
<comment type="caution">
    <text evidence="1">The sequence shown here is derived from an EMBL/GenBank/DDBJ whole genome shotgun (WGS) entry which is preliminary data.</text>
</comment>
<name>A0ABS7AQL8_9CLOT</name>
<sequence length="62" mass="7422">MSQKELIEQCKYLIEFYGTTQQFIAKNIGVSRNTVSLFLKEERQLAPTLENRLERFLKERIK</sequence>
<organism evidence="1 2">
    <name type="scientific">Clostridium weizhouense</name>
    <dbReference type="NCBI Taxonomy" id="2859781"/>
    <lineage>
        <taxon>Bacteria</taxon>
        <taxon>Bacillati</taxon>
        <taxon>Bacillota</taxon>
        <taxon>Clostridia</taxon>
        <taxon>Eubacteriales</taxon>
        <taxon>Clostridiaceae</taxon>
        <taxon>Clostridium</taxon>
    </lineage>
</organism>
<dbReference type="RefSeq" id="WP_219780427.1">
    <property type="nucleotide sequence ID" value="NZ_JAHXPT010000010.1"/>
</dbReference>
<dbReference type="EMBL" id="JAHXPT010000010">
    <property type="protein sequence ID" value="MBW6410961.1"/>
    <property type="molecule type" value="Genomic_DNA"/>
</dbReference>
<dbReference type="Proteomes" id="UP001519921">
    <property type="component" value="Unassembled WGS sequence"/>
</dbReference>
<protein>
    <recommendedName>
        <fullName evidence="3">HTH cro/C1-type domain-containing protein</fullName>
    </recommendedName>
</protein>
<evidence type="ECO:0000313" key="2">
    <source>
        <dbReference type="Proteomes" id="UP001519921"/>
    </source>
</evidence>
<dbReference type="SUPFAM" id="SSF47413">
    <property type="entry name" value="lambda repressor-like DNA-binding domains"/>
    <property type="match status" value="1"/>
</dbReference>
<reference evidence="1 2" key="1">
    <citation type="submission" date="2021-07" db="EMBL/GenBank/DDBJ databases">
        <title>Clostridium weizhouense sp. nov., an anaerobic bacterium isolated from activated sludge of Petroleum wastewater.</title>
        <authorList>
            <person name="Li Q."/>
        </authorList>
    </citation>
    <scope>NUCLEOTIDE SEQUENCE [LARGE SCALE GENOMIC DNA]</scope>
    <source>
        <strain evidence="1 2">YB-6</strain>
    </source>
</reference>
<dbReference type="Gene3D" id="1.10.260.40">
    <property type="entry name" value="lambda repressor-like DNA-binding domains"/>
    <property type="match status" value="1"/>
</dbReference>
<evidence type="ECO:0000313" key="1">
    <source>
        <dbReference type="EMBL" id="MBW6410961.1"/>
    </source>
</evidence>
<gene>
    <name evidence="1" type="ORF">KYD98_12725</name>
</gene>
<dbReference type="InterPro" id="IPR010982">
    <property type="entry name" value="Lambda_DNA-bd_dom_sf"/>
</dbReference>
<keyword evidence="2" id="KW-1185">Reference proteome</keyword>